<dbReference type="Gene3D" id="3.90.1320.10">
    <property type="entry name" value="Outer-capsid protein sigma 3, large lobe"/>
    <property type="match status" value="1"/>
</dbReference>
<dbReference type="AlphaFoldDB" id="A0AAP0RE70"/>
<evidence type="ECO:0000259" key="1">
    <source>
        <dbReference type="PROSITE" id="PS52045"/>
    </source>
</evidence>
<proteinExistence type="predicted"/>
<dbReference type="PROSITE" id="PS52045">
    <property type="entry name" value="NEPROSIN_PEP_CD"/>
    <property type="match status" value="1"/>
</dbReference>
<dbReference type="EMBL" id="JBBPBK010000011">
    <property type="protein sequence ID" value="KAK9275883.1"/>
    <property type="molecule type" value="Genomic_DNA"/>
</dbReference>
<dbReference type="Pfam" id="PF14365">
    <property type="entry name" value="Neprosin_AP"/>
    <property type="match status" value="1"/>
</dbReference>
<dbReference type="PANTHER" id="PTHR31589">
    <property type="entry name" value="PROTEIN, PUTATIVE (DUF239)-RELATED-RELATED"/>
    <property type="match status" value="1"/>
</dbReference>
<dbReference type="Pfam" id="PF03080">
    <property type="entry name" value="Neprosin"/>
    <property type="match status" value="1"/>
</dbReference>
<keyword evidence="3" id="KW-1185">Reference proteome</keyword>
<evidence type="ECO:0000313" key="3">
    <source>
        <dbReference type="Proteomes" id="UP001415857"/>
    </source>
</evidence>
<dbReference type="InterPro" id="IPR004314">
    <property type="entry name" value="Neprosin"/>
</dbReference>
<protein>
    <recommendedName>
        <fullName evidence="1">Neprosin PEP catalytic domain-containing protein</fullName>
    </recommendedName>
</protein>
<accession>A0AAP0RE70</accession>
<sequence>MGIMRKGLRAFGNLMPSLKGSMALVLFVVLCLSGLSCYEVGGRSISRPEGMRRQTMSLHKPAAKKILSTGAYTVECVDINKQPAFDHPLLKNHKIQMKASFSPKGMKNEVPTTGKLSEFVLPGEGCPLGTVPIQRTPFDGQSNAKSLQKLGPGNINPLSDKHPGQHFATLSTGVTNVKYHGAQAVINIPNPTVKLHQVSMAQIWVQSGPQAELNSIRVGWEINPRLYNDTLTHFTAYWTADAFQKTGCYNLQCPGFVQWHRQIFLGTPYGRTSVIGKEQYITDLKLLQAEMTGDWWLQLNNVTNIGYWPRELFTHLADGATFIQYGGLTYNSPDGISPPMGTGLRPDKNDSCYFSNLKIVDAKYNLVNTRDFKMGKYVDQVSCYDLKYWGNLDDYVEETFNFGGPGGSCGL</sequence>
<feature type="domain" description="Neprosin PEP catalytic" evidence="1">
    <location>
        <begin position="160"/>
        <end position="410"/>
    </location>
</feature>
<comment type="caution">
    <text evidence="2">The sequence shown here is derived from an EMBL/GenBank/DDBJ whole genome shotgun (WGS) entry which is preliminary data.</text>
</comment>
<dbReference type="Proteomes" id="UP001415857">
    <property type="component" value="Unassembled WGS sequence"/>
</dbReference>
<reference evidence="2 3" key="1">
    <citation type="journal article" date="2024" name="Plant J.">
        <title>Genome sequences and population genomics reveal climatic adaptation and genomic divergence between two closely related sweetgum species.</title>
        <authorList>
            <person name="Xu W.Q."/>
            <person name="Ren C.Q."/>
            <person name="Zhang X.Y."/>
            <person name="Comes H.P."/>
            <person name="Liu X.H."/>
            <person name="Li Y.G."/>
            <person name="Kettle C.J."/>
            <person name="Jalonen R."/>
            <person name="Gaisberger H."/>
            <person name="Ma Y.Z."/>
            <person name="Qiu Y.X."/>
        </authorList>
    </citation>
    <scope>NUCLEOTIDE SEQUENCE [LARGE SCALE GENOMIC DNA]</scope>
    <source>
        <strain evidence="2">Hangzhou</strain>
    </source>
</reference>
<dbReference type="InterPro" id="IPR025521">
    <property type="entry name" value="Neprosin_propep"/>
</dbReference>
<name>A0AAP0RE70_LIQFO</name>
<dbReference type="InterPro" id="IPR053168">
    <property type="entry name" value="Glutamic_endopeptidase"/>
</dbReference>
<dbReference type="PANTHER" id="PTHR31589:SF233">
    <property type="entry name" value="PROTEIN, PUTATIVE (DUF239)-RELATED"/>
    <property type="match status" value="1"/>
</dbReference>
<evidence type="ECO:0000313" key="2">
    <source>
        <dbReference type="EMBL" id="KAK9275883.1"/>
    </source>
</evidence>
<organism evidence="2 3">
    <name type="scientific">Liquidambar formosana</name>
    <name type="common">Formosan gum</name>
    <dbReference type="NCBI Taxonomy" id="63359"/>
    <lineage>
        <taxon>Eukaryota</taxon>
        <taxon>Viridiplantae</taxon>
        <taxon>Streptophyta</taxon>
        <taxon>Embryophyta</taxon>
        <taxon>Tracheophyta</taxon>
        <taxon>Spermatophyta</taxon>
        <taxon>Magnoliopsida</taxon>
        <taxon>eudicotyledons</taxon>
        <taxon>Gunneridae</taxon>
        <taxon>Pentapetalae</taxon>
        <taxon>Saxifragales</taxon>
        <taxon>Altingiaceae</taxon>
        <taxon>Liquidambar</taxon>
    </lineage>
</organism>
<gene>
    <name evidence="2" type="ORF">L1049_023157</name>
</gene>